<reference evidence="1" key="1">
    <citation type="journal article" date="2023" name="Plant J.">
        <title>Genome sequences and population genomics provide insights into the demographic history, inbreeding, and mutation load of two 'living fossil' tree species of Dipteronia.</title>
        <authorList>
            <person name="Feng Y."/>
            <person name="Comes H.P."/>
            <person name="Chen J."/>
            <person name="Zhu S."/>
            <person name="Lu R."/>
            <person name="Zhang X."/>
            <person name="Li P."/>
            <person name="Qiu J."/>
            <person name="Olsen K.M."/>
            <person name="Qiu Y."/>
        </authorList>
    </citation>
    <scope>NUCLEOTIDE SEQUENCE</scope>
    <source>
        <strain evidence="1">KIB01</strain>
    </source>
</reference>
<protein>
    <submittedName>
        <fullName evidence="1">Uncharacterized protein</fullName>
    </submittedName>
</protein>
<evidence type="ECO:0000313" key="1">
    <source>
        <dbReference type="EMBL" id="KAK2652720.1"/>
    </source>
</evidence>
<dbReference type="PANTHER" id="PTHR33116">
    <property type="entry name" value="REVERSE TRANSCRIPTASE ZINC-BINDING DOMAIN-CONTAINING PROTEIN-RELATED-RELATED"/>
    <property type="match status" value="1"/>
</dbReference>
<accession>A0AAE0CIT5</accession>
<sequence>MHRGPVVLNKGSEQNGKILGFRCCKGEPLISHIFFTDDNILLCTTSLQSGQEIKKLLGISFSPNVDETTRRGYQNLLEFWRGSSEGKKKINWVSADKVCLPKGCGGLGFKILVFFNQALLVKQAWRLLQNKVLKAKYFKQEDFLYTCLCPGNSSTWRSICWGRDLLWKGLRLRVGNGQTIRAFVDPWLPRPITFRPISKDPTENIRVEWFTDNECRCWDFQKLNHFFMDFDRELILSIPISIKDRRDLIAWHFDKKMMLYIQERLQGGSLKTR</sequence>
<dbReference type="AlphaFoldDB" id="A0AAE0CIT5"/>
<comment type="caution">
    <text evidence="1">The sequence shown here is derived from an EMBL/GenBank/DDBJ whole genome shotgun (WGS) entry which is preliminary data.</text>
</comment>
<proteinExistence type="predicted"/>
<dbReference type="EMBL" id="JANJYI010000004">
    <property type="protein sequence ID" value="KAK2652720.1"/>
    <property type="molecule type" value="Genomic_DNA"/>
</dbReference>
<evidence type="ECO:0000313" key="2">
    <source>
        <dbReference type="Proteomes" id="UP001280121"/>
    </source>
</evidence>
<dbReference type="Proteomes" id="UP001280121">
    <property type="component" value="Unassembled WGS sequence"/>
</dbReference>
<organism evidence="1 2">
    <name type="scientific">Dipteronia dyeriana</name>
    <dbReference type="NCBI Taxonomy" id="168575"/>
    <lineage>
        <taxon>Eukaryota</taxon>
        <taxon>Viridiplantae</taxon>
        <taxon>Streptophyta</taxon>
        <taxon>Embryophyta</taxon>
        <taxon>Tracheophyta</taxon>
        <taxon>Spermatophyta</taxon>
        <taxon>Magnoliopsida</taxon>
        <taxon>eudicotyledons</taxon>
        <taxon>Gunneridae</taxon>
        <taxon>Pentapetalae</taxon>
        <taxon>rosids</taxon>
        <taxon>malvids</taxon>
        <taxon>Sapindales</taxon>
        <taxon>Sapindaceae</taxon>
        <taxon>Hippocastanoideae</taxon>
        <taxon>Acereae</taxon>
        <taxon>Dipteronia</taxon>
    </lineage>
</organism>
<dbReference type="PANTHER" id="PTHR33116:SF86">
    <property type="entry name" value="REVERSE TRANSCRIPTASE DOMAIN-CONTAINING PROTEIN"/>
    <property type="match status" value="1"/>
</dbReference>
<keyword evidence="2" id="KW-1185">Reference proteome</keyword>
<name>A0AAE0CIT5_9ROSI</name>
<gene>
    <name evidence="1" type="ORF">Ddye_012576</name>
</gene>